<dbReference type="AlphaFoldDB" id="A0AAV7SSQ1"/>
<reference evidence="2" key="1">
    <citation type="journal article" date="2022" name="bioRxiv">
        <title>Sequencing and chromosome-scale assembly of the giantPleurodeles waltlgenome.</title>
        <authorList>
            <person name="Brown T."/>
            <person name="Elewa A."/>
            <person name="Iarovenko S."/>
            <person name="Subramanian E."/>
            <person name="Araus A.J."/>
            <person name="Petzold A."/>
            <person name="Susuki M."/>
            <person name="Suzuki K.-i.T."/>
            <person name="Hayashi T."/>
            <person name="Toyoda A."/>
            <person name="Oliveira C."/>
            <person name="Osipova E."/>
            <person name="Leigh N.D."/>
            <person name="Simon A."/>
            <person name="Yun M.H."/>
        </authorList>
    </citation>
    <scope>NUCLEOTIDE SEQUENCE</scope>
    <source>
        <strain evidence="2">20211129_DDA</strain>
        <tissue evidence="2">Liver</tissue>
    </source>
</reference>
<accession>A0AAV7SSQ1</accession>
<feature type="region of interest" description="Disordered" evidence="1">
    <location>
        <begin position="1"/>
        <end position="57"/>
    </location>
</feature>
<keyword evidence="3" id="KW-1185">Reference proteome</keyword>
<evidence type="ECO:0000256" key="1">
    <source>
        <dbReference type="SAM" id="MobiDB-lite"/>
    </source>
</evidence>
<organism evidence="2 3">
    <name type="scientific">Pleurodeles waltl</name>
    <name type="common">Iberian ribbed newt</name>
    <dbReference type="NCBI Taxonomy" id="8319"/>
    <lineage>
        <taxon>Eukaryota</taxon>
        <taxon>Metazoa</taxon>
        <taxon>Chordata</taxon>
        <taxon>Craniata</taxon>
        <taxon>Vertebrata</taxon>
        <taxon>Euteleostomi</taxon>
        <taxon>Amphibia</taxon>
        <taxon>Batrachia</taxon>
        <taxon>Caudata</taxon>
        <taxon>Salamandroidea</taxon>
        <taxon>Salamandridae</taxon>
        <taxon>Pleurodelinae</taxon>
        <taxon>Pleurodeles</taxon>
    </lineage>
</organism>
<evidence type="ECO:0000313" key="3">
    <source>
        <dbReference type="Proteomes" id="UP001066276"/>
    </source>
</evidence>
<name>A0AAV7SSQ1_PLEWA</name>
<gene>
    <name evidence="2" type="ORF">NDU88_007511</name>
</gene>
<evidence type="ECO:0000313" key="2">
    <source>
        <dbReference type="EMBL" id="KAJ1167118.1"/>
    </source>
</evidence>
<dbReference type="Proteomes" id="UP001066276">
    <property type="component" value="Chromosome 4_2"/>
</dbReference>
<sequence>MFSREVPALSKGTGSQPSPQKRAGSASPHTSGQSRGPVASRTGSQFPTYAQAPDRPETARFVIGYVSAPPE</sequence>
<dbReference type="EMBL" id="JANPWB010000008">
    <property type="protein sequence ID" value="KAJ1167118.1"/>
    <property type="molecule type" value="Genomic_DNA"/>
</dbReference>
<proteinExistence type="predicted"/>
<protein>
    <submittedName>
        <fullName evidence="2">Uncharacterized protein</fullName>
    </submittedName>
</protein>
<comment type="caution">
    <text evidence="2">The sequence shown here is derived from an EMBL/GenBank/DDBJ whole genome shotgun (WGS) entry which is preliminary data.</text>
</comment>